<dbReference type="EMBL" id="BQNB010008538">
    <property type="protein sequence ID" value="GJS50750.1"/>
    <property type="molecule type" value="Genomic_DNA"/>
</dbReference>
<accession>A0ABQ4WD00</accession>
<evidence type="ECO:0000256" key="1">
    <source>
        <dbReference type="SAM" id="MobiDB-lite"/>
    </source>
</evidence>
<dbReference type="Proteomes" id="UP001151760">
    <property type="component" value="Unassembled WGS sequence"/>
</dbReference>
<feature type="compositionally biased region" description="Basic and acidic residues" evidence="1">
    <location>
        <begin position="73"/>
        <end position="85"/>
    </location>
</feature>
<reference evidence="2" key="2">
    <citation type="submission" date="2022-01" db="EMBL/GenBank/DDBJ databases">
        <authorList>
            <person name="Yamashiro T."/>
            <person name="Shiraishi A."/>
            <person name="Satake H."/>
            <person name="Nakayama K."/>
        </authorList>
    </citation>
    <scope>NUCLEOTIDE SEQUENCE</scope>
</reference>
<evidence type="ECO:0000313" key="3">
    <source>
        <dbReference type="Proteomes" id="UP001151760"/>
    </source>
</evidence>
<keyword evidence="3" id="KW-1185">Reference proteome</keyword>
<feature type="region of interest" description="Disordered" evidence="1">
    <location>
        <begin position="51"/>
        <end position="85"/>
    </location>
</feature>
<name>A0ABQ4WD00_9ASTR</name>
<reference evidence="2" key="1">
    <citation type="journal article" date="2022" name="Int. J. Mol. Sci.">
        <title>Draft Genome of Tanacetum Coccineum: Genomic Comparison of Closely Related Tanacetum-Family Plants.</title>
        <authorList>
            <person name="Yamashiro T."/>
            <person name="Shiraishi A."/>
            <person name="Nakayama K."/>
            <person name="Satake H."/>
        </authorList>
    </citation>
    <scope>NUCLEOTIDE SEQUENCE</scope>
</reference>
<gene>
    <name evidence="2" type="ORF">Tco_0624112</name>
</gene>
<organism evidence="2 3">
    <name type="scientific">Tanacetum coccineum</name>
    <dbReference type="NCBI Taxonomy" id="301880"/>
    <lineage>
        <taxon>Eukaryota</taxon>
        <taxon>Viridiplantae</taxon>
        <taxon>Streptophyta</taxon>
        <taxon>Embryophyta</taxon>
        <taxon>Tracheophyta</taxon>
        <taxon>Spermatophyta</taxon>
        <taxon>Magnoliopsida</taxon>
        <taxon>eudicotyledons</taxon>
        <taxon>Gunneridae</taxon>
        <taxon>Pentapetalae</taxon>
        <taxon>asterids</taxon>
        <taxon>campanulids</taxon>
        <taxon>Asterales</taxon>
        <taxon>Asteraceae</taxon>
        <taxon>Asteroideae</taxon>
        <taxon>Anthemideae</taxon>
        <taxon>Anthemidinae</taxon>
        <taxon>Tanacetum</taxon>
    </lineage>
</organism>
<sequence length="85" mass="9624">MEIRIHLSLWLSDMLPITPNMCNKVEDEETDIIQKVMEESLKDAYLAPRGPLPPVVIREPEPGKYEPLPEVQGRGKEKVGEEQAA</sequence>
<comment type="caution">
    <text evidence="2">The sequence shown here is derived from an EMBL/GenBank/DDBJ whole genome shotgun (WGS) entry which is preliminary data.</text>
</comment>
<proteinExistence type="predicted"/>
<protein>
    <submittedName>
        <fullName evidence="2">Uncharacterized protein</fullName>
    </submittedName>
</protein>
<evidence type="ECO:0000313" key="2">
    <source>
        <dbReference type="EMBL" id="GJS50750.1"/>
    </source>
</evidence>